<evidence type="ECO:0000313" key="1">
    <source>
        <dbReference type="EMBL" id="EMY13273.1"/>
    </source>
</evidence>
<accession>N1TYA6</accession>
<sequence>MAKSQFVANHSSIISIELNLIEFSFLFSYLAMEKPSSLGEEPIANSISLPTGREIMLRCSLAISLPMGRSIPRIEFLRPRILDGSNNRLGLERNLGYFRIRERF</sequence>
<gene>
    <name evidence="1" type="ORF">LEP1GSC043_4873</name>
</gene>
<protein>
    <submittedName>
        <fullName evidence="1">Uncharacterized protein</fullName>
    </submittedName>
</protein>
<dbReference type="EMBL" id="AHMI02000245">
    <property type="protein sequence ID" value="EMY13273.1"/>
    <property type="molecule type" value="Genomic_DNA"/>
</dbReference>
<dbReference type="AlphaFoldDB" id="N1TYA6"/>
<name>N1TYA6_9LEPT</name>
<proteinExistence type="predicted"/>
<comment type="caution">
    <text evidence="1">The sequence shown here is derived from an EMBL/GenBank/DDBJ whole genome shotgun (WGS) entry which is preliminary data.</text>
</comment>
<reference evidence="1 2" key="1">
    <citation type="submission" date="2013-02" db="EMBL/GenBank/DDBJ databases">
        <authorList>
            <person name="Harkins D.M."/>
            <person name="Durkin A.S."/>
            <person name="Brinkac L.M."/>
            <person name="Haft D.H."/>
            <person name="Selengut J.D."/>
            <person name="Sanka R."/>
            <person name="DePew J."/>
            <person name="Purushe J."/>
            <person name="Haake D.A."/>
            <person name="Matsunaga J."/>
            <person name="Vinetz J.M."/>
            <person name="Sutton G.G."/>
            <person name="Nierman W.C."/>
            <person name="Fouts D.E."/>
        </authorList>
    </citation>
    <scope>NUCLEOTIDE SEQUENCE [LARGE SCALE GENOMIC DNA]</scope>
    <source>
        <strain evidence="1 2">Ecochallenge</strain>
    </source>
</reference>
<dbReference type="Proteomes" id="UP000012249">
    <property type="component" value="Unassembled WGS sequence"/>
</dbReference>
<evidence type="ECO:0000313" key="2">
    <source>
        <dbReference type="Proteomes" id="UP000012249"/>
    </source>
</evidence>
<organism evidence="1 2">
    <name type="scientific">Leptospira weilii str. Ecochallenge</name>
    <dbReference type="NCBI Taxonomy" id="1049986"/>
    <lineage>
        <taxon>Bacteria</taxon>
        <taxon>Pseudomonadati</taxon>
        <taxon>Spirochaetota</taxon>
        <taxon>Spirochaetia</taxon>
        <taxon>Leptospirales</taxon>
        <taxon>Leptospiraceae</taxon>
        <taxon>Leptospira</taxon>
    </lineage>
</organism>